<keyword evidence="2" id="KW-1185">Reference proteome</keyword>
<name>A0A9W6SNY9_9ACTN</name>
<evidence type="ECO:0008006" key="3">
    <source>
        <dbReference type="Google" id="ProtNLM"/>
    </source>
</evidence>
<gene>
    <name evidence="1" type="ORF">Afil01_41660</name>
</gene>
<accession>A0A9W6SNY9</accession>
<dbReference type="Proteomes" id="UP001165079">
    <property type="component" value="Unassembled WGS sequence"/>
</dbReference>
<evidence type="ECO:0000313" key="1">
    <source>
        <dbReference type="EMBL" id="GLZ79359.1"/>
    </source>
</evidence>
<evidence type="ECO:0000313" key="2">
    <source>
        <dbReference type="Proteomes" id="UP001165079"/>
    </source>
</evidence>
<dbReference type="AlphaFoldDB" id="A0A9W6SNY9"/>
<dbReference type="SUPFAM" id="SSF140453">
    <property type="entry name" value="EsxAB dimer-like"/>
    <property type="match status" value="1"/>
</dbReference>
<dbReference type="Gene3D" id="1.10.287.1060">
    <property type="entry name" value="ESAT-6-like"/>
    <property type="match status" value="1"/>
</dbReference>
<dbReference type="RefSeq" id="WP_285664517.1">
    <property type="nucleotide sequence ID" value="NZ_BSTX01000003.1"/>
</dbReference>
<dbReference type="InterPro" id="IPR036689">
    <property type="entry name" value="ESAT-6-like_sf"/>
</dbReference>
<proteinExistence type="predicted"/>
<reference evidence="1" key="1">
    <citation type="submission" date="2023-03" db="EMBL/GenBank/DDBJ databases">
        <title>Actinorhabdospora filicis NBRC 111898.</title>
        <authorList>
            <person name="Ichikawa N."/>
            <person name="Sato H."/>
            <person name="Tonouchi N."/>
        </authorList>
    </citation>
    <scope>NUCLEOTIDE SEQUENCE</scope>
    <source>
        <strain evidence="1">NBRC 111898</strain>
    </source>
</reference>
<protein>
    <recommendedName>
        <fullName evidence="3">Excreted virulence factor EspC, type VII ESX diderm</fullName>
    </recommendedName>
</protein>
<dbReference type="EMBL" id="BSTX01000003">
    <property type="protein sequence ID" value="GLZ79359.1"/>
    <property type="molecule type" value="Genomic_DNA"/>
</dbReference>
<sequence>MTGAIRVDIDAVEEQARQIRTRARQIREQADLGRSAGTPLGAYGRMPEPFAQALDPIDADLASGLETYAEVLEAAAEALMRVVEAYTAAERGNAGAFDALGSFFGRRSKGRRR</sequence>
<comment type="caution">
    <text evidence="1">The sequence shown here is derived from an EMBL/GenBank/DDBJ whole genome shotgun (WGS) entry which is preliminary data.</text>
</comment>
<organism evidence="1 2">
    <name type="scientific">Actinorhabdospora filicis</name>
    <dbReference type="NCBI Taxonomy" id="1785913"/>
    <lineage>
        <taxon>Bacteria</taxon>
        <taxon>Bacillati</taxon>
        <taxon>Actinomycetota</taxon>
        <taxon>Actinomycetes</taxon>
        <taxon>Micromonosporales</taxon>
        <taxon>Micromonosporaceae</taxon>
        <taxon>Actinorhabdospora</taxon>
    </lineage>
</organism>